<feature type="non-terminal residue" evidence="2">
    <location>
        <position position="1"/>
    </location>
</feature>
<dbReference type="AlphaFoldDB" id="A0A9N9KHV8"/>
<dbReference type="PANTHER" id="PTHR10492">
    <property type="match status" value="1"/>
</dbReference>
<comment type="caution">
    <text evidence="2">The sequence shown here is derived from an EMBL/GenBank/DDBJ whole genome shotgun (WGS) entry which is preliminary data.</text>
</comment>
<accession>A0A9N9KHV8</accession>
<dbReference type="InterPro" id="IPR027417">
    <property type="entry name" value="P-loop_NTPase"/>
</dbReference>
<sequence>IGNGINTSKLHMIPLPEHMKVGPDIRSLIDVIYPNIQLGILNDEYLKDRMILSARNDDVHNINCAVLDMFPGEKCTYLNTDSAIIEDGADNNNVYPIEYLNTLNPSGMPPSKLALKIGCPIILLRNLAPYQGLCNSSRLVVSRLTDHVIEARILSGNYAGKLVFIPCITLTPSTANLPFVFKRRQFSICIAFAITINKSQGQSLKHVGLDL</sequence>
<reference evidence="2" key="1">
    <citation type="submission" date="2021-06" db="EMBL/GenBank/DDBJ databases">
        <authorList>
            <person name="Kallberg Y."/>
            <person name="Tangrot J."/>
            <person name="Rosling A."/>
        </authorList>
    </citation>
    <scope>NUCLEOTIDE SEQUENCE</scope>
    <source>
        <strain evidence="2">FL966</strain>
    </source>
</reference>
<dbReference type="OrthoDB" id="2444384at2759"/>
<organism evidence="2 3">
    <name type="scientific">Cetraspora pellucida</name>
    <dbReference type="NCBI Taxonomy" id="1433469"/>
    <lineage>
        <taxon>Eukaryota</taxon>
        <taxon>Fungi</taxon>
        <taxon>Fungi incertae sedis</taxon>
        <taxon>Mucoromycota</taxon>
        <taxon>Glomeromycotina</taxon>
        <taxon>Glomeromycetes</taxon>
        <taxon>Diversisporales</taxon>
        <taxon>Gigasporaceae</taxon>
        <taxon>Cetraspora</taxon>
    </lineage>
</organism>
<evidence type="ECO:0000313" key="3">
    <source>
        <dbReference type="Proteomes" id="UP000789759"/>
    </source>
</evidence>
<gene>
    <name evidence="2" type="ORF">CPELLU_LOCUS20912</name>
</gene>
<keyword evidence="3" id="KW-1185">Reference proteome</keyword>
<protein>
    <submittedName>
        <fullName evidence="2">13018_t:CDS:1</fullName>
    </submittedName>
</protein>
<dbReference type="SUPFAM" id="SSF52540">
    <property type="entry name" value="P-loop containing nucleoside triphosphate hydrolases"/>
    <property type="match status" value="1"/>
</dbReference>
<dbReference type="PANTHER" id="PTHR10492:SF57">
    <property type="entry name" value="ATP-DEPENDENT DNA HELICASE"/>
    <property type="match status" value="1"/>
</dbReference>
<dbReference type="EMBL" id="CAJVQA010069544">
    <property type="protein sequence ID" value="CAG8832909.1"/>
    <property type="molecule type" value="Genomic_DNA"/>
</dbReference>
<evidence type="ECO:0000259" key="1">
    <source>
        <dbReference type="Pfam" id="PF21530"/>
    </source>
</evidence>
<feature type="domain" description="DNA helicase Pif1-like 2B" evidence="1">
    <location>
        <begin position="98"/>
        <end position="144"/>
    </location>
</feature>
<evidence type="ECO:0000313" key="2">
    <source>
        <dbReference type="EMBL" id="CAG8832909.1"/>
    </source>
</evidence>
<name>A0A9N9KHV8_9GLOM</name>
<dbReference type="Pfam" id="PF21530">
    <property type="entry name" value="Pif1_2B_dom"/>
    <property type="match status" value="1"/>
</dbReference>
<dbReference type="Proteomes" id="UP000789759">
    <property type="component" value="Unassembled WGS sequence"/>
</dbReference>
<proteinExistence type="predicted"/>
<dbReference type="InterPro" id="IPR049163">
    <property type="entry name" value="Pif1-like_2B_dom"/>
</dbReference>